<dbReference type="GO" id="GO:0017128">
    <property type="term" value="F:phospholipid scramblase activity"/>
    <property type="evidence" value="ECO:0007669"/>
    <property type="project" value="InterPro"/>
</dbReference>
<protein>
    <recommendedName>
        <fullName evidence="2">Phospholipid scramblase</fullName>
    </recommendedName>
</protein>
<comment type="caution">
    <text evidence="5">The sequence shown here is derived from an EMBL/GenBank/DDBJ whole genome shotgun (WGS) entry which is preliminary data.</text>
</comment>
<dbReference type="OrthoDB" id="191150at2759"/>
<gene>
    <name evidence="4" type="ORF">DMN91_001050</name>
    <name evidence="5" type="ORF">DMN91_001308</name>
</gene>
<dbReference type="InterPro" id="IPR025659">
    <property type="entry name" value="Tubby-like_C"/>
</dbReference>
<evidence type="ECO:0000256" key="1">
    <source>
        <dbReference type="ARBA" id="ARBA00005350"/>
    </source>
</evidence>
<evidence type="ECO:0000313" key="4">
    <source>
        <dbReference type="EMBL" id="RLU27249.1"/>
    </source>
</evidence>
<evidence type="ECO:0000313" key="5">
    <source>
        <dbReference type="EMBL" id="RLU27504.1"/>
    </source>
</evidence>
<keyword evidence="2" id="KW-0449">Lipoprotein</keyword>
<dbReference type="PANTHER" id="PTHR23248:SF9">
    <property type="entry name" value="PHOSPHOLIPID SCRAMBLASE"/>
    <property type="match status" value="1"/>
</dbReference>
<dbReference type="InterPro" id="IPR005552">
    <property type="entry name" value="Scramblase"/>
</dbReference>
<dbReference type="Pfam" id="PF03803">
    <property type="entry name" value="Scramblase"/>
    <property type="match status" value="1"/>
</dbReference>
<accession>A0A3L8E497</accession>
<reference evidence="5 6" key="1">
    <citation type="journal article" date="2018" name="Genome Res.">
        <title>The genomic architecture and molecular evolution of ant odorant receptors.</title>
        <authorList>
            <person name="McKenzie S.K."/>
            <person name="Kronauer D.J.C."/>
        </authorList>
    </citation>
    <scope>NUCLEOTIDE SEQUENCE [LARGE SCALE GENOMIC DNA]</scope>
    <source>
        <strain evidence="5">Clonal line C1</strain>
    </source>
</reference>
<reference evidence="5" key="2">
    <citation type="submission" date="2018-07" db="EMBL/GenBank/DDBJ databases">
        <authorList>
            <person name="Mckenzie S.K."/>
            <person name="Kronauer D.J.C."/>
        </authorList>
    </citation>
    <scope>NUCLEOTIDE SEQUENCE</scope>
    <source>
        <strain evidence="5">Clonal line C1</strain>
    </source>
</reference>
<evidence type="ECO:0000256" key="3">
    <source>
        <dbReference type="SAM" id="MobiDB-lite"/>
    </source>
</evidence>
<dbReference type="AlphaFoldDB" id="A0A3L8E497"/>
<dbReference type="Proteomes" id="UP000279307">
    <property type="component" value="Chromosome 1"/>
</dbReference>
<dbReference type="SUPFAM" id="SSF54518">
    <property type="entry name" value="Tubby C-terminal domain-like"/>
    <property type="match status" value="1"/>
</dbReference>
<sequence length="304" mass="35138">MYSQKYPAPNPPPLHATAPQPEQVGWSPPSTTYPAGLQYLMNLDYLFVNQKIELLQAFTGWETKNRYTITNLNGETVFYVAEESDVCARLCLSKYRPCEFDIFDQNRQQILRIVRPFRCDSCCCPCYLQTIEVYSGSTLLGSVTQEWSLWRPTFYIRDASGEPVLTIKGPILRFCIDVSFKVKSMDEKHRVGVIQKQWSGFGRELFTVSDMFGISFPRDLDVKIKAVLLGAALLILERSLHESAQLCPKNLKCLWYNQNLYPYIEERSTTCIWQNKNTTVYVMCMSFYFRVSLLVFRTFGCRVG</sequence>
<organism evidence="5">
    <name type="scientific">Ooceraea biroi</name>
    <name type="common">Clonal raider ant</name>
    <name type="synonym">Cerapachys biroi</name>
    <dbReference type="NCBI Taxonomy" id="2015173"/>
    <lineage>
        <taxon>Eukaryota</taxon>
        <taxon>Metazoa</taxon>
        <taxon>Ecdysozoa</taxon>
        <taxon>Arthropoda</taxon>
        <taxon>Hexapoda</taxon>
        <taxon>Insecta</taxon>
        <taxon>Pterygota</taxon>
        <taxon>Neoptera</taxon>
        <taxon>Endopterygota</taxon>
        <taxon>Hymenoptera</taxon>
        <taxon>Apocrita</taxon>
        <taxon>Aculeata</taxon>
        <taxon>Formicoidea</taxon>
        <taxon>Formicidae</taxon>
        <taxon>Dorylinae</taxon>
        <taxon>Ooceraea</taxon>
    </lineage>
</organism>
<comment type="cofactor">
    <cofactor evidence="2">
        <name>Ca(2+)</name>
        <dbReference type="ChEBI" id="CHEBI:29108"/>
    </cofactor>
</comment>
<dbReference type="EMBL" id="QOIP01000001">
    <property type="protein sequence ID" value="RLU27504.1"/>
    <property type="molecule type" value="Genomic_DNA"/>
</dbReference>
<dbReference type="EMBL" id="QOIP01000001">
    <property type="protein sequence ID" value="RLU27249.1"/>
    <property type="molecule type" value="Genomic_DNA"/>
</dbReference>
<comment type="similarity">
    <text evidence="1 2">Belongs to the phospholipid scramblase family.</text>
</comment>
<name>A0A3L8E497_OOCBI</name>
<dbReference type="GO" id="GO:0005886">
    <property type="term" value="C:plasma membrane"/>
    <property type="evidence" value="ECO:0007669"/>
    <property type="project" value="TreeGrafter"/>
</dbReference>
<feature type="region of interest" description="Disordered" evidence="3">
    <location>
        <begin position="1"/>
        <end position="27"/>
    </location>
</feature>
<evidence type="ECO:0000256" key="2">
    <source>
        <dbReference type="RuleBase" id="RU363116"/>
    </source>
</evidence>
<keyword evidence="2" id="KW-0564">Palmitate</keyword>
<dbReference type="PANTHER" id="PTHR23248">
    <property type="entry name" value="PHOSPHOLIPID SCRAMBLASE-RELATED"/>
    <property type="match status" value="1"/>
</dbReference>
<keyword evidence="2" id="KW-0106">Calcium</keyword>
<proteinExistence type="inferred from homology"/>
<comment type="function">
    <text evidence="2">May mediate accelerated ATP-independent bidirectional transbilayer migration of phospholipids upon binding calcium ions that results in a loss of phospholipid asymmetry in the plasma membrane.</text>
</comment>
<evidence type="ECO:0000313" key="6">
    <source>
        <dbReference type="Proteomes" id="UP000279307"/>
    </source>
</evidence>